<evidence type="ECO:0000313" key="3">
    <source>
        <dbReference type="Proteomes" id="UP000015354"/>
    </source>
</evidence>
<sequence length="575" mass="65062">MHTFFFFSILPFFLCNSVHCGLEKGGGKEFKESVKEKRRYTLLKRDVLAFIESASYSLHLHAMLHSSFFLTVLLPYKHSNTKAVPSTMEQKERLTLSPFMKADPSVSKNSIDFTHFTGERAHSQTETVLSPPTLIDSTSPKSTAALVGNYRFSNATNPVFIIVSADVRTTVAARFFCTSLKHFMAWSGESTKLLVASQDFGAHQLPRYTENPQVWSTEVERCINASLEYFDSNPTLGFAATPVSVIYADCHSRGSFHAFHAKLPSDRSFLIRHFWFGEEWHTEHMEDCGYVSVSLAAKALRASRCRGSVVCSRFTSFLTSLMPTLHQIYVYEPLDGKPDDTLSFFTPIFFTRHGQSEYNLEDRLGGDPDLTDSGRLDAAEIASFFRSEVLHNPSLFMRRTAKWDETVGFEVWCSQLRRTRHTAEPSSVVLTQGQIRSFKSLNEIHAGICEDMTNEEVKQIYPHIQSFRHTDKVGFRYPNGESYQDLARRLNPILLELVNSKPCVLVVAHQAVLRTLLSYFGGPPVEKAVHSSCPQRTIWVCTYNRLGEPRLAEISLPPRRSRESGGKSEGAWTGW</sequence>
<dbReference type="OrthoDB" id="267323at2759"/>
<keyword evidence="1" id="KW-0732">Signal</keyword>
<feature type="signal peptide" evidence="1">
    <location>
        <begin position="1"/>
        <end position="20"/>
    </location>
</feature>
<evidence type="ECO:0000313" key="2">
    <source>
        <dbReference type="EMBL" id="EPY22842.1"/>
    </source>
</evidence>
<dbReference type="InterPro" id="IPR029033">
    <property type="entry name" value="His_PPase_superfam"/>
</dbReference>
<name>S9TWH9_9TRYP</name>
<dbReference type="GO" id="GO:0005829">
    <property type="term" value="C:cytosol"/>
    <property type="evidence" value="ECO:0007669"/>
    <property type="project" value="TreeGrafter"/>
</dbReference>
<keyword evidence="2" id="KW-0808">Transferase</keyword>
<dbReference type="CDD" id="cd07067">
    <property type="entry name" value="HP_PGM_like"/>
    <property type="match status" value="1"/>
</dbReference>
<keyword evidence="3" id="KW-1185">Reference proteome</keyword>
<dbReference type="GO" id="GO:0003873">
    <property type="term" value="F:6-phosphofructo-2-kinase activity"/>
    <property type="evidence" value="ECO:0007669"/>
    <property type="project" value="TreeGrafter"/>
</dbReference>
<dbReference type="GO" id="GO:0005524">
    <property type="term" value="F:ATP binding"/>
    <property type="evidence" value="ECO:0007669"/>
    <property type="project" value="InterPro"/>
</dbReference>
<dbReference type="SUPFAM" id="SSF53254">
    <property type="entry name" value="Phosphoglycerate mutase-like"/>
    <property type="match status" value="1"/>
</dbReference>
<feature type="chain" id="PRO_5004557562" evidence="1">
    <location>
        <begin position="21"/>
        <end position="575"/>
    </location>
</feature>
<proteinExistence type="predicted"/>
<keyword evidence="2" id="KW-0418">Kinase</keyword>
<dbReference type="InterPro" id="IPR003094">
    <property type="entry name" value="6Pfruct_kin"/>
</dbReference>
<organism evidence="2 3">
    <name type="scientific">Strigomonas culicis</name>
    <dbReference type="NCBI Taxonomy" id="28005"/>
    <lineage>
        <taxon>Eukaryota</taxon>
        <taxon>Discoba</taxon>
        <taxon>Euglenozoa</taxon>
        <taxon>Kinetoplastea</taxon>
        <taxon>Metakinetoplastina</taxon>
        <taxon>Trypanosomatida</taxon>
        <taxon>Trypanosomatidae</taxon>
        <taxon>Strigomonadinae</taxon>
        <taxon>Strigomonas</taxon>
    </lineage>
</organism>
<dbReference type="PANTHER" id="PTHR10606">
    <property type="entry name" value="6-PHOSPHOFRUCTO-2-KINASE/FRUCTOSE-2,6-BISPHOSPHATASE"/>
    <property type="match status" value="1"/>
</dbReference>
<reference evidence="2 3" key="1">
    <citation type="journal article" date="2013" name="PLoS ONE">
        <title>Predicting the Proteins of Angomonas deanei, Strigomonas culicis and Their Respective Endosymbionts Reveals New Aspects of the Trypanosomatidae Family.</title>
        <authorList>
            <person name="Motta M.C."/>
            <person name="Martins A.C."/>
            <person name="de Souza S.S."/>
            <person name="Catta-Preta C.M."/>
            <person name="Silva R."/>
            <person name="Klein C.C."/>
            <person name="de Almeida L.G."/>
            <person name="de Lima Cunha O."/>
            <person name="Ciapina L.P."/>
            <person name="Brocchi M."/>
            <person name="Colabardini A.C."/>
            <person name="de Araujo Lima B."/>
            <person name="Machado C.R."/>
            <person name="de Almeida Soares C.M."/>
            <person name="Probst C.M."/>
            <person name="de Menezes C.B."/>
            <person name="Thompson C.E."/>
            <person name="Bartholomeu D.C."/>
            <person name="Gradia D.F."/>
            <person name="Pavoni D.P."/>
            <person name="Grisard E.C."/>
            <person name="Fantinatti-Garboggini F."/>
            <person name="Marchini F.K."/>
            <person name="Rodrigues-Luiz G.F."/>
            <person name="Wagner G."/>
            <person name="Goldman G.H."/>
            <person name="Fietto J.L."/>
            <person name="Elias M.C."/>
            <person name="Goldman M.H."/>
            <person name="Sagot M.F."/>
            <person name="Pereira M."/>
            <person name="Stoco P.H."/>
            <person name="de Mendonca-Neto R.P."/>
            <person name="Teixeira S.M."/>
            <person name="Maciel T.E."/>
            <person name="de Oliveira Mendes T.A."/>
            <person name="Urmenyi T.P."/>
            <person name="de Souza W."/>
            <person name="Schenkman S."/>
            <person name="de Vasconcelos A.T."/>
        </authorList>
    </citation>
    <scope>NUCLEOTIDE SEQUENCE [LARGE SCALE GENOMIC DNA]</scope>
</reference>
<dbReference type="Gene3D" id="3.40.50.1240">
    <property type="entry name" value="Phosphoglycerate mutase-like"/>
    <property type="match status" value="1"/>
</dbReference>
<dbReference type="GO" id="GO:0004331">
    <property type="term" value="F:fructose-2,6-bisphosphate 2-phosphatase activity"/>
    <property type="evidence" value="ECO:0007669"/>
    <property type="project" value="TreeGrafter"/>
</dbReference>
<dbReference type="InterPro" id="IPR013078">
    <property type="entry name" value="His_Pase_superF_clade-1"/>
</dbReference>
<gene>
    <name evidence="2" type="ORF">STCU_08097</name>
</gene>
<comment type="caution">
    <text evidence="2">The sequence shown here is derived from an EMBL/GenBank/DDBJ whole genome shotgun (WGS) entry which is preliminary data.</text>
</comment>
<accession>S9TWH9</accession>
<dbReference type="PRINTS" id="PR00991">
    <property type="entry name" value="6PFRUCTKNASE"/>
</dbReference>
<dbReference type="AlphaFoldDB" id="S9TWH9"/>
<dbReference type="Proteomes" id="UP000015354">
    <property type="component" value="Unassembled WGS sequence"/>
</dbReference>
<dbReference type="GO" id="GO:0006003">
    <property type="term" value="P:fructose 2,6-bisphosphate metabolic process"/>
    <property type="evidence" value="ECO:0007669"/>
    <property type="project" value="InterPro"/>
</dbReference>
<dbReference type="Pfam" id="PF00300">
    <property type="entry name" value="His_Phos_1"/>
    <property type="match status" value="1"/>
</dbReference>
<evidence type="ECO:0000256" key="1">
    <source>
        <dbReference type="SAM" id="SignalP"/>
    </source>
</evidence>
<dbReference type="EMBL" id="ATMH01008097">
    <property type="protein sequence ID" value="EPY22842.1"/>
    <property type="molecule type" value="Genomic_DNA"/>
</dbReference>
<dbReference type="SMART" id="SM00855">
    <property type="entry name" value="PGAM"/>
    <property type="match status" value="1"/>
</dbReference>
<protein>
    <submittedName>
        <fullName evidence="2">Fructose-6-phosphate2-kinase/fructose-2,6-bisph os phatase-likeprotein</fullName>
    </submittedName>
</protein>
<dbReference type="PANTHER" id="PTHR10606:SF36">
    <property type="entry name" value="PUTATIVE-RELATED"/>
    <property type="match status" value="1"/>
</dbReference>